<name>A0A3S5ANG0_9PLAT</name>
<evidence type="ECO:0000313" key="1">
    <source>
        <dbReference type="EMBL" id="VEL20992.1"/>
    </source>
</evidence>
<dbReference type="EMBL" id="CAAALY010048967">
    <property type="protein sequence ID" value="VEL20992.1"/>
    <property type="molecule type" value="Genomic_DNA"/>
</dbReference>
<organism evidence="1 2">
    <name type="scientific">Protopolystoma xenopodis</name>
    <dbReference type="NCBI Taxonomy" id="117903"/>
    <lineage>
        <taxon>Eukaryota</taxon>
        <taxon>Metazoa</taxon>
        <taxon>Spiralia</taxon>
        <taxon>Lophotrochozoa</taxon>
        <taxon>Platyhelminthes</taxon>
        <taxon>Monogenea</taxon>
        <taxon>Polyopisthocotylea</taxon>
        <taxon>Polystomatidea</taxon>
        <taxon>Polystomatidae</taxon>
        <taxon>Protopolystoma</taxon>
    </lineage>
</organism>
<protein>
    <submittedName>
        <fullName evidence="1">Uncharacterized protein</fullName>
    </submittedName>
</protein>
<sequence>MKAEEPMLNLCASTWSRCGKRFRMNSTSFRAWS</sequence>
<proteinExistence type="predicted"/>
<gene>
    <name evidence="1" type="ORF">PXEA_LOCUS14432</name>
</gene>
<dbReference type="AlphaFoldDB" id="A0A3S5ANG0"/>
<evidence type="ECO:0000313" key="2">
    <source>
        <dbReference type="Proteomes" id="UP000784294"/>
    </source>
</evidence>
<keyword evidence="2" id="KW-1185">Reference proteome</keyword>
<accession>A0A3S5ANG0</accession>
<comment type="caution">
    <text evidence="1">The sequence shown here is derived from an EMBL/GenBank/DDBJ whole genome shotgun (WGS) entry which is preliminary data.</text>
</comment>
<reference evidence="1" key="1">
    <citation type="submission" date="2018-11" db="EMBL/GenBank/DDBJ databases">
        <authorList>
            <consortium name="Pathogen Informatics"/>
        </authorList>
    </citation>
    <scope>NUCLEOTIDE SEQUENCE</scope>
</reference>
<dbReference type="Proteomes" id="UP000784294">
    <property type="component" value="Unassembled WGS sequence"/>
</dbReference>